<organism evidence="3 4">
    <name type="scientific">Aminomonas paucivorans DSM 12260</name>
    <dbReference type="NCBI Taxonomy" id="584708"/>
    <lineage>
        <taxon>Bacteria</taxon>
        <taxon>Thermotogati</taxon>
        <taxon>Synergistota</taxon>
        <taxon>Synergistia</taxon>
        <taxon>Synergistales</taxon>
        <taxon>Synergistaceae</taxon>
        <taxon>Aminomonas</taxon>
    </lineage>
</organism>
<evidence type="ECO:0000259" key="2">
    <source>
        <dbReference type="PROSITE" id="PS50110"/>
    </source>
</evidence>
<dbReference type="PaxDb" id="584708-Apau_0366"/>
<dbReference type="InterPro" id="IPR001789">
    <property type="entry name" value="Sig_transdc_resp-reg_receiver"/>
</dbReference>
<dbReference type="GO" id="GO:0003677">
    <property type="term" value="F:DNA binding"/>
    <property type="evidence" value="ECO:0007669"/>
    <property type="project" value="InterPro"/>
</dbReference>
<dbReference type="Gene3D" id="1.10.10.10">
    <property type="entry name" value="Winged helix-like DNA-binding domain superfamily/Winged helix DNA-binding domain"/>
    <property type="match status" value="1"/>
</dbReference>
<evidence type="ECO:0000313" key="4">
    <source>
        <dbReference type="Proteomes" id="UP000005096"/>
    </source>
</evidence>
<dbReference type="OrthoDB" id="9779969at2"/>
<dbReference type="Proteomes" id="UP000005096">
    <property type="component" value="Chromosome"/>
</dbReference>
<feature type="domain" description="Response regulatory" evidence="2">
    <location>
        <begin position="5"/>
        <end position="119"/>
    </location>
</feature>
<dbReference type="STRING" id="584708.Apau_0366"/>
<dbReference type="InterPro" id="IPR005471">
    <property type="entry name" value="Tscrpt_reg_IclR_N"/>
</dbReference>
<evidence type="ECO:0000313" key="3">
    <source>
        <dbReference type="EMBL" id="EFQ22801.1"/>
    </source>
</evidence>
<keyword evidence="1" id="KW-0597">Phosphoprotein</keyword>
<name>E3CZ28_9BACT</name>
<evidence type="ECO:0000256" key="1">
    <source>
        <dbReference type="PROSITE-ProRule" id="PRU00169"/>
    </source>
</evidence>
<reference evidence="3 4" key="1">
    <citation type="journal article" date="2010" name="Stand. Genomic Sci.">
        <title>Non-contiguous finished genome sequence of Aminomonas paucivorans type strain (GLU-3).</title>
        <authorList>
            <person name="Pitluck S."/>
            <person name="Yasawong M."/>
            <person name="Held B."/>
            <person name="Lapidus A."/>
            <person name="Nolan M."/>
            <person name="Copeland A."/>
            <person name="Lucas S."/>
            <person name="Del Rio T.G."/>
            <person name="Tice H."/>
            <person name="Cheng J.F."/>
            <person name="Chertkov O."/>
            <person name="Goodwin L."/>
            <person name="Tapia R."/>
            <person name="Han C."/>
            <person name="Liolios K."/>
            <person name="Ivanova N."/>
            <person name="Mavromatis K."/>
            <person name="Ovchinnikova G."/>
            <person name="Pati A."/>
            <person name="Chen A."/>
            <person name="Palaniappan K."/>
            <person name="Land M."/>
            <person name="Hauser L."/>
            <person name="Chang Y.J."/>
            <person name="Jeffries C.D."/>
            <person name="Pukall R."/>
            <person name="Spring S."/>
            <person name="Rohde M."/>
            <person name="Sikorski J."/>
            <person name="Goker M."/>
            <person name="Woyke T."/>
            <person name="Bristow J."/>
            <person name="Eisen J.A."/>
            <person name="Markowitz V."/>
            <person name="Hugenholtz P."/>
            <person name="Kyrpides N.C."/>
            <person name="Klenk H.P."/>
        </authorList>
    </citation>
    <scope>NUCLEOTIDE SEQUENCE [LARGE SCALE GENOMIC DNA]</scope>
    <source>
        <strain evidence="3 4">DSM 12260</strain>
    </source>
</reference>
<dbReference type="eggNOG" id="COG4565">
    <property type="taxonomic scope" value="Bacteria"/>
</dbReference>
<dbReference type="Pfam" id="PF09339">
    <property type="entry name" value="HTH_IclR"/>
    <property type="match status" value="1"/>
</dbReference>
<gene>
    <name evidence="3" type="ORF">Apau_0366</name>
</gene>
<protein>
    <recommendedName>
        <fullName evidence="2">Response regulatory domain-containing protein</fullName>
    </recommendedName>
</protein>
<proteinExistence type="predicted"/>
<keyword evidence="4" id="KW-1185">Reference proteome</keyword>
<dbReference type="PANTHER" id="PTHR45526:SF1">
    <property type="entry name" value="TRANSCRIPTIONAL REGULATORY PROTEIN DCUR-RELATED"/>
    <property type="match status" value="1"/>
</dbReference>
<dbReference type="SUPFAM" id="SSF52172">
    <property type="entry name" value="CheY-like"/>
    <property type="match status" value="1"/>
</dbReference>
<dbReference type="EMBL" id="CM001022">
    <property type="protein sequence ID" value="EFQ22801.1"/>
    <property type="molecule type" value="Genomic_DNA"/>
</dbReference>
<dbReference type="InterPro" id="IPR036388">
    <property type="entry name" value="WH-like_DNA-bd_sf"/>
</dbReference>
<sequence>MTELSIGVLDDDRGILYTLEAMGRSQGWTMSVTSDAEVALGWVAEGALDLMLVDYHMPQMSGAEFLRRARKLSKTVVLLGLTVEERLEIAQEMLEAGADDFVTKPVKLADFAARIHLHASLARMKEAALSATPKHIHHDTLERVLAALRSFRARDHRPTSQEVAAETGLSYPTVRRYLEFLSSRKQVEQAVVYQDGRPGRPLYTYRLLDEG</sequence>
<dbReference type="InterPro" id="IPR036390">
    <property type="entry name" value="WH_DNA-bd_sf"/>
</dbReference>
<feature type="modified residue" description="4-aspartylphosphate" evidence="1">
    <location>
        <position position="54"/>
    </location>
</feature>
<dbReference type="RefSeq" id="WP_006299948.1">
    <property type="nucleotide sequence ID" value="NZ_CM001022.1"/>
</dbReference>
<dbReference type="HOGENOM" id="CLU_000445_39_1_0"/>
<dbReference type="GO" id="GO:0006355">
    <property type="term" value="P:regulation of DNA-templated transcription"/>
    <property type="evidence" value="ECO:0007669"/>
    <property type="project" value="InterPro"/>
</dbReference>
<accession>E3CZ28</accession>
<dbReference type="PANTHER" id="PTHR45526">
    <property type="entry name" value="TRANSCRIPTIONAL REGULATORY PROTEIN DPIA"/>
    <property type="match status" value="1"/>
</dbReference>
<dbReference type="AlphaFoldDB" id="E3CZ28"/>
<dbReference type="Gene3D" id="3.40.50.2300">
    <property type="match status" value="1"/>
</dbReference>
<dbReference type="InterPro" id="IPR051271">
    <property type="entry name" value="2C-system_Tx_regulators"/>
</dbReference>
<dbReference type="InterPro" id="IPR011006">
    <property type="entry name" value="CheY-like_superfamily"/>
</dbReference>
<dbReference type="GO" id="GO:0000156">
    <property type="term" value="F:phosphorelay response regulator activity"/>
    <property type="evidence" value="ECO:0007669"/>
    <property type="project" value="TreeGrafter"/>
</dbReference>
<dbReference type="Pfam" id="PF00072">
    <property type="entry name" value="Response_reg"/>
    <property type="match status" value="1"/>
</dbReference>
<dbReference type="SMART" id="SM00448">
    <property type="entry name" value="REC"/>
    <property type="match status" value="1"/>
</dbReference>
<dbReference type="PROSITE" id="PS50110">
    <property type="entry name" value="RESPONSE_REGULATORY"/>
    <property type="match status" value="1"/>
</dbReference>
<dbReference type="SUPFAM" id="SSF46785">
    <property type="entry name" value="Winged helix' DNA-binding domain"/>
    <property type="match status" value="1"/>
</dbReference>